<dbReference type="GO" id="GO:0008270">
    <property type="term" value="F:zinc ion binding"/>
    <property type="evidence" value="ECO:0007669"/>
    <property type="project" value="UniProtKB-KW"/>
</dbReference>
<proteinExistence type="predicted"/>
<dbReference type="Proteomes" id="UP000685013">
    <property type="component" value="Chromosome 14"/>
</dbReference>
<reference evidence="6 7" key="1">
    <citation type="journal article" date="2021" name="Hortic Res">
        <title>The domestication of Cucurbita argyrosperma as revealed by the genome of its wild relative.</title>
        <authorList>
            <person name="Barrera-Redondo J."/>
            <person name="Sanchez-de la Vega G."/>
            <person name="Aguirre-Liguori J.A."/>
            <person name="Castellanos-Morales G."/>
            <person name="Gutierrez-Guerrero Y.T."/>
            <person name="Aguirre-Dugua X."/>
            <person name="Aguirre-Planter E."/>
            <person name="Tenaillon M.I."/>
            <person name="Lira-Saade R."/>
            <person name="Eguiarte L.E."/>
        </authorList>
    </citation>
    <scope>NUCLEOTIDE SEQUENCE [LARGE SCALE GENOMIC DNA]</scope>
    <source>
        <strain evidence="6">JBR-2021</strain>
    </source>
</reference>
<accession>A0AAV6MHL5</accession>
<dbReference type="Pfam" id="PF12428">
    <property type="entry name" value="DUF3675"/>
    <property type="match status" value="1"/>
</dbReference>
<keyword evidence="1" id="KW-0479">Metal-binding</keyword>
<feature type="transmembrane region" description="Helical" evidence="4">
    <location>
        <begin position="33"/>
        <end position="57"/>
    </location>
</feature>
<keyword evidence="7" id="KW-1185">Reference proteome</keyword>
<dbReference type="SMART" id="SM00744">
    <property type="entry name" value="RINGv"/>
    <property type="match status" value="1"/>
</dbReference>
<evidence type="ECO:0000313" key="6">
    <source>
        <dbReference type="EMBL" id="KAG6581226.1"/>
    </source>
</evidence>
<dbReference type="GO" id="GO:0016567">
    <property type="term" value="P:protein ubiquitination"/>
    <property type="evidence" value="ECO:0007669"/>
    <property type="project" value="TreeGrafter"/>
</dbReference>
<dbReference type="PROSITE" id="PS51292">
    <property type="entry name" value="ZF_RING_CH"/>
    <property type="match status" value="1"/>
</dbReference>
<dbReference type="PANTHER" id="PTHR23012:SF174">
    <property type="entry name" value="OS01G0121200 PROTEIN"/>
    <property type="match status" value="1"/>
</dbReference>
<dbReference type="EMBL" id="JAGKQH010000014">
    <property type="protein sequence ID" value="KAG6581226.1"/>
    <property type="molecule type" value="Genomic_DNA"/>
</dbReference>
<gene>
    <name evidence="6" type="primary">MARCHF8</name>
    <name evidence="6" type="ORF">SDJN03_21228</name>
</gene>
<evidence type="ECO:0000256" key="3">
    <source>
        <dbReference type="ARBA" id="ARBA00022833"/>
    </source>
</evidence>
<evidence type="ECO:0000259" key="5">
    <source>
        <dbReference type="PROSITE" id="PS51292"/>
    </source>
</evidence>
<evidence type="ECO:0000256" key="2">
    <source>
        <dbReference type="ARBA" id="ARBA00022771"/>
    </source>
</evidence>
<evidence type="ECO:0000313" key="7">
    <source>
        <dbReference type="Proteomes" id="UP000685013"/>
    </source>
</evidence>
<dbReference type="InterPro" id="IPR033275">
    <property type="entry name" value="MARCH-like"/>
</dbReference>
<evidence type="ECO:0000256" key="4">
    <source>
        <dbReference type="SAM" id="Phobius"/>
    </source>
</evidence>
<feature type="domain" description="RING-CH-type" evidence="5">
    <location>
        <begin position="100"/>
        <end position="160"/>
    </location>
</feature>
<evidence type="ECO:0000256" key="1">
    <source>
        <dbReference type="ARBA" id="ARBA00022723"/>
    </source>
</evidence>
<feature type="transmembrane region" description="Helical" evidence="4">
    <location>
        <begin position="247"/>
        <end position="270"/>
    </location>
</feature>
<dbReference type="CDD" id="cd16495">
    <property type="entry name" value="RING_CH-C4HC3_MARCH"/>
    <property type="match status" value="1"/>
</dbReference>
<dbReference type="FunFam" id="3.30.40.10:FF:000337">
    <property type="entry name" value="Zinc finger family protein"/>
    <property type="match status" value="1"/>
</dbReference>
<keyword evidence="4" id="KW-0812">Transmembrane</keyword>
<sequence>MEISPEKLMRFGFVKEVVSLIPMGPRSRRKRRLILFVASIALILFPFSMGEHFVLLVDQLLTESNLEATIERKNRNCRPMASTSADNMISSLNIDVEFMSPSSKLVQCRICHDEDDESKMETPCSCRGSLKYAHRKCVQRWCNEKGNTICEICHQDFEPGYTAPLPVLYYGDITSPVHFRESWEMSRLNLHVPAGMADHEYPDSDFDEFFTPSPRSILCCRMVAVTFIVLLVLRHTLPIVISGAGEYSLTLLMLLILRIVGILLPIYVMVRAFTSIQRRRHYQDPRLRLATPEDENDSTNHAQSRFIHQQKDFQTNKQNNLDLSFFEQIRSRLKFIVFIPLRPSPFLQFQRLQFYNYWSCCLTELY</sequence>
<dbReference type="InterPro" id="IPR022143">
    <property type="entry name" value="DUF3675"/>
</dbReference>
<dbReference type="InterPro" id="IPR011016">
    <property type="entry name" value="Znf_RING-CH"/>
</dbReference>
<keyword evidence="4" id="KW-0472">Membrane</keyword>
<dbReference type="GO" id="GO:0016020">
    <property type="term" value="C:membrane"/>
    <property type="evidence" value="ECO:0007669"/>
    <property type="project" value="TreeGrafter"/>
</dbReference>
<dbReference type="PANTHER" id="PTHR23012">
    <property type="entry name" value="RING/FYVE/PHD ZINC FINGER DOMAIN-CONTAINING"/>
    <property type="match status" value="1"/>
</dbReference>
<dbReference type="AlphaFoldDB" id="A0AAV6MHL5"/>
<comment type="caution">
    <text evidence="6">The sequence shown here is derived from an EMBL/GenBank/DDBJ whole genome shotgun (WGS) entry which is preliminary data.</text>
</comment>
<organism evidence="6 7">
    <name type="scientific">Cucurbita argyrosperma subsp. sororia</name>
    <dbReference type="NCBI Taxonomy" id="37648"/>
    <lineage>
        <taxon>Eukaryota</taxon>
        <taxon>Viridiplantae</taxon>
        <taxon>Streptophyta</taxon>
        <taxon>Embryophyta</taxon>
        <taxon>Tracheophyta</taxon>
        <taxon>Spermatophyta</taxon>
        <taxon>Magnoliopsida</taxon>
        <taxon>eudicotyledons</taxon>
        <taxon>Gunneridae</taxon>
        <taxon>Pentapetalae</taxon>
        <taxon>rosids</taxon>
        <taxon>fabids</taxon>
        <taxon>Cucurbitales</taxon>
        <taxon>Cucurbitaceae</taxon>
        <taxon>Cucurbiteae</taxon>
        <taxon>Cucurbita</taxon>
    </lineage>
</organism>
<dbReference type="GO" id="GO:0004842">
    <property type="term" value="F:ubiquitin-protein transferase activity"/>
    <property type="evidence" value="ECO:0007669"/>
    <property type="project" value="TreeGrafter"/>
</dbReference>
<protein>
    <submittedName>
        <fullName evidence="6">E3 ubiquitin-protein ligase MARCHF8</fullName>
    </submittedName>
</protein>
<feature type="non-terminal residue" evidence="6">
    <location>
        <position position="1"/>
    </location>
</feature>
<dbReference type="Pfam" id="PF12906">
    <property type="entry name" value="RINGv"/>
    <property type="match status" value="1"/>
</dbReference>
<keyword evidence="2" id="KW-0863">Zinc-finger</keyword>
<name>A0AAV6MHL5_9ROSI</name>
<keyword evidence="4" id="KW-1133">Transmembrane helix</keyword>
<keyword evidence="3" id="KW-0862">Zinc</keyword>